<dbReference type="EMBL" id="KQ979063">
    <property type="protein sequence ID" value="KYN23157.1"/>
    <property type="molecule type" value="Genomic_DNA"/>
</dbReference>
<reference evidence="2 3" key="1">
    <citation type="submission" date="2015-09" db="EMBL/GenBank/DDBJ databases">
        <title>Trachymyrmex cornetzi WGS genome.</title>
        <authorList>
            <person name="Nygaard S."/>
            <person name="Hu H."/>
            <person name="Boomsma J."/>
            <person name="Zhang G."/>
        </authorList>
    </citation>
    <scope>NUCLEOTIDE SEQUENCE [LARGE SCALE GENOMIC DNA]</scope>
    <source>
        <strain evidence="2">Tcor2-1</strain>
        <tissue evidence="2">Whole body</tissue>
    </source>
</reference>
<evidence type="ECO:0000313" key="3">
    <source>
        <dbReference type="Proteomes" id="UP000078492"/>
    </source>
</evidence>
<accession>A0A151JCL5</accession>
<keyword evidence="3" id="KW-1185">Reference proteome</keyword>
<protein>
    <submittedName>
        <fullName evidence="2">Uncharacterized protein</fullName>
    </submittedName>
</protein>
<dbReference type="Proteomes" id="UP000078492">
    <property type="component" value="Unassembled WGS sequence"/>
</dbReference>
<evidence type="ECO:0000256" key="1">
    <source>
        <dbReference type="SAM" id="MobiDB-lite"/>
    </source>
</evidence>
<evidence type="ECO:0000313" key="2">
    <source>
        <dbReference type="EMBL" id="KYN23157.1"/>
    </source>
</evidence>
<dbReference type="AlphaFoldDB" id="A0A151JCL5"/>
<gene>
    <name evidence="2" type="ORF">ALC57_04431</name>
</gene>
<proteinExistence type="predicted"/>
<feature type="region of interest" description="Disordered" evidence="1">
    <location>
        <begin position="71"/>
        <end position="102"/>
    </location>
</feature>
<organism evidence="2 3">
    <name type="scientific">Trachymyrmex cornetzi</name>
    <dbReference type="NCBI Taxonomy" id="471704"/>
    <lineage>
        <taxon>Eukaryota</taxon>
        <taxon>Metazoa</taxon>
        <taxon>Ecdysozoa</taxon>
        <taxon>Arthropoda</taxon>
        <taxon>Hexapoda</taxon>
        <taxon>Insecta</taxon>
        <taxon>Pterygota</taxon>
        <taxon>Neoptera</taxon>
        <taxon>Endopterygota</taxon>
        <taxon>Hymenoptera</taxon>
        <taxon>Apocrita</taxon>
        <taxon>Aculeata</taxon>
        <taxon>Formicoidea</taxon>
        <taxon>Formicidae</taxon>
        <taxon>Myrmicinae</taxon>
        <taxon>Trachymyrmex</taxon>
    </lineage>
</organism>
<sequence>MKKKFQDILSPFFTPGQIKMILNPMQKMTHWSSEDIAAAISLRSVSPKAVHFDNNQFENNRQDGRKLLRPFSKPNLLQKHTAEDKDNNDEEENNSRNSEFSSQNMEFPKFCTIKAYLSLL</sequence>
<name>A0A151JCL5_9HYME</name>